<name>A0AAV7VH21_PLEWA</name>
<sequence length="117" mass="13202">MSDRLDKHGERLDQVERRVSEAEGEHNMLAPAQKKVDRLPLKLQAMAEDLEACSHRNNVHIVWHSGIDPNQQHGTVPFLQEDEPGDGLVAAVGPVDSEEEEAEEEDIDNRTNIILQY</sequence>
<comment type="caution">
    <text evidence="2">The sequence shown here is derived from an EMBL/GenBank/DDBJ whole genome shotgun (WGS) entry which is preliminary data.</text>
</comment>
<evidence type="ECO:0000313" key="3">
    <source>
        <dbReference type="Proteomes" id="UP001066276"/>
    </source>
</evidence>
<dbReference type="Proteomes" id="UP001066276">
    <property type="component" value="Chromosome 2_1"/>
</dbReference>
<feature type="compositionally biased region" description="Basic and acidic residues" evidence="1">
    <location>
        <begin position="1"/>
        <end position="26"/>
    </location>
</feature>
<keyword evidence="3" id="KW-1185">Reference proteome</keyword>
<reference evidence="2" key="1">
    <citation type="journal article" date="2022" name="bioRxiv">
        <title>Sequencing and chromosome-scale assembly of the giantPleurodeles waltlgenome.</title>
        <authorList>
            <person name="Brown T."/>
            <person name="Elewa A."/>
            <person name="Iarovenko S."/>
            <person name="Subramanian E."/>
            <person name="Araus A.J."/>
            <person name="Petzold A."/>
            <person name="Susuki M."/>
            <person name="Suzuki K.-i.T."/>
            <person name="Hayashi T."/>
            <person name="Toyoda A."/>
            <person name="Oliveira C."/>
            <person name="Osipova E."/>
            <person name="Leigh N.D."/>
            <person name="Simon A."/>
            <person name="Yun M.H."/>
        </authorList>
    </citation>
    <scope>NUCLEOTIDE SEQUENCE</scope>
    <source>
        <strain evidence="2">20211129_DDA</strain>
        <tissue evidence="2">Liver</tissue>
    </source>
</reference>
<dbReference type="EMBL" id="JANPWB010000003">
    <property type="protein sequence ID" value="KAJ1199583.1"/>
    <property type="molecule type" value="Genomic_DNA"/>
</dbReference>
<evidence type="ECO:0000256" key="1">
    <source>
        <dbReference type="SAM" id="MobiDB-lite"/>
    </source>
</evidence>
<accession>A0AAV7VH21</accession>
<evidence type="ECO:0000313" key="2">
    <source>
        <dbReference type="EMBL" id="KAJ1199583.1"/>
    </source>
</evidence>
<dbReference type="AlphaFoldDB" id="A0AAV7VH21"/>
<proteinExistence type="predicted"/>
<organism evidence="2 3">
    <name type="scientific">Pleurodeles waltl</name>
    <name type="common">Iberian ribbed newt</name>
    <dbReference type="NCBI Taxonomy" id="8319"/>
    <lineage>
        <taxon>Eukaryota</taxon>
        <taxon>Metazoa</taxon>
        <taxon>Chordata</taxon>
        <taxon>Craniata</taxon>
        <taxon>Vertebrata</taxon>
        <taxon>Euteleostomi</taxon>
        <taxon>Amphibia</taxon>
        <taxon>Batrachia</taxon>
        <taxon>Caudata</taxon>
        <taxon>Salamandroidea</taxon>
        <taxon>Salamandridae</taxon>
        <taxon>Pleurodelinae</taxon>
        <taxon>Pleurodeles</taxon>
    </lineage>
</organism>
<gene>
    <name evidence="2" type="ORF">NDU88_003417</name>
</gene>
<feature type="region of interest" description="Disordered" evidence="1">
    <location>
        <begin position="1"/>
        <end position="30"/>
    </location>
</feature>
<protein>
    <submittedName>
        <fullName evidence="2">Uncharacterized protein</fullName>
    </submittedName>
</protein>